<evidence type="ECO:0000256" key="1">
    <source>
        <dbReference type="SAM" id="Phobius"/>
    </source>
</evidence>
<keyword evidence="1" id="KW-0472">Membrane</keyword>
<gene>
    <name evidence="2" type="ORF">F1C12_08910</name>
</gene>
<dbReference type="KEGG" id="lse:F1C12_08910"/>
<feature type="transmembrane region" description="Helical" evidence="1">
    <location>
        <begin position="54"/>
        <end position="76"/>
    </location>
</feature>
<sequence length="188" mass="21675">MSRQQQSGVGTVVASDTVLRPYRDLFARGLTAVLALTTPVFAVLYWLTIPDGDWTYVLVVHVLVVLATLLGVYAFLSATITLRPDGVRERGFFGRTRFVRPIDVGSIVLVRLYDGSTLDTLPQLFITDHDGRVLIRMRGQFWSVEDMERVAEEFDVPVTRPEDFMTMTQLRRRSPELLYWFERMPRFR</sequence>
<evidence type="ECO:0000313" key="2">
    <source>
        <dbReference type="EMBL" id="QNE35243.1"/>
    </source>
</evidence>
<dbReference type="RefSeq" id="WP_185278403.1">
    <property type="nucleotide sequence ID" value="NZ_CP043641.1"/>
</dbReference>
<evidence type="ECO:0000313" key="3">
    <source>
        <dbReference type="Proteomes" id="UP000515511"/>
    </source>
</evidence>
<proteinExistence type="predicted"/>
<dbReference type="Proteomes" id="UP000515511">
    <property type="component" value="Chromosome"/>
</dbReference>
<dbReference type="EMBL" id="CP043641">
    <property type="protein sequence ID" value="QNE35243.1"/>
    <property type="molecule type" value="Genomic_DNA"/>
</dbReference>
<keyword evidence="1" id="KW-0812">Transmembrane</keyword>
<accession>A0A7G6Y9S8</accession>
<keyword evidence="1" id="KW-1133">Transmembrane helix</keyword>
<name>A0A7G6Y9S8_9MICO</name>
<feature type="transmembrane region" description="Helical" evidence="1">
    <location>
        <begin position="25"/>
        <end position="48"/>
    </location>
</feature>
<dbReference type="AlphaFoldDB" id="A0A7G6Y9S8"/>
<organism evidence="2 3">
    <name type="scientific">Leifsonia shinshuensis</name>
    <dbReference type="NCBI Taxonomy" id="150026"/>
    <lineage>
        <taxon>Bacteria</taxon>
        <taxon>Bacillati</taxon>
        <taxon>Actinomycetota</taxon>
        <taxon>Actinomycetes</taxon>
        <taxon>Micrococcales</taxon>
        <taxon>Microbacteriaceae</taxon>
        <taxon>Leifsonia</taxon>
    </lineage>
</organism>
<protein>
    <recommendedName>
        <fullName evidence="4">PH domain-containing protein</fullName>
    </recommendedName>
</protein>
<evidence type="ECO:0008006" key="4">
    <source>
        <dbReference type="Google" id="ProtNLM"/>
    </source>
</evidence>
<reference evidence="3" key="1">
    <citation type="submission" date="2019-09" db="EMBL/GenBank/DDBJ databases">
        <title>Antimicrobial potential of Antarctic Bacteria.</title>
        <authorList>
            <person name="Benaud N."/>
            <person name="Edwards R.J."/>
            <person name="Ferrari B.C."/>
        </authorList>
    </citation>
    <scope>NUCLEOTIDE SEQUENCE [LARGE SCALE GENOMIC DNA]</scope>
    <source>
        <strain evidence="3">INR9</strain>
    </source>
</reference>